<evidence type="ECO:0000313" key="3">
    <source>
        <dbReference type="Proteomes" id="UP000279029"/>
    </source>
</evidence>
<protein>
    <recommendedName>
        <fullName evidence="1">Peptidase U32 collagenase domain-containing protein</fullName>
    </recommendedName>
</protein>
<dbReference type="Pfam" id="PF12392">
    <property type="entry name" value="DUF3656"/>
    <property type="match status" value="1"/>
</dbReference>
<dbReference type="InterPro" id="IPR020988">
    <property type="entry name" value="Pept_U32_collagenase"/>
</dbReference>
<keyword evidence="3" id="KW-1185">Reference proteome</keyword>
<dbReference type="KEGG" id="cbar:PATL70BA_0200"/>
<dbReference type="EMBL" id="LR130778">
    <property type="protein sequence ID" value="VDN46043.1"/>
    <property type="molecule type" value="Genomic_DNA"/>
</dbReference>
<name>A0A3P7P6T3_9FIRM</name>
<evidence type="ECO:0000259" key="1">
    <source>
        <dbReference type="Pfam" id="PF12392"/>
    </source>
</evidence>
<feature type="domain" description="Peptidase U32 collagenase" evidence="1">
    <location>
        <begin position="388"/>
        <end position="484"/>
    </location>
</feature>
<dbReference type="OrthoDB" id="9807498at2"/>
<sequence length="777" mass="89727">MFKPEILSPAGSYEAFIAAVHSGCNAVYLGGENYGARAYAKNFNLETLEKAIKYARIYGVKIYYTINTLFKEKEIDQLIYHILEVYHLGVDAFILQDLGVIALLKRVFPDIEVHGSTQLNCHSVQGVRFLEEMGVKRVVLARELSIDEIINIKKNTKMEIETFVHGALCYSYSGQCLMSSFMGGRSGNRGRCAQPCRLVYKAIINEKEWDKSHILSPKDIETLTVLPELIDAGIESFKIEGRMKSKEYVGLMTGLYRYYRDAYLEKGVLNIKQSDLDDMVQIYNRGNFTNGYYFQHNGPSMITFDQPKHQGRIIGKVKAKNGNQYVVTLFEKIRIGDCLEIVFDQGNYYSWIAQLNTKSDYIIYSDHPIQIGQEVRRIKSIELENRLLENQSNMLHVGVHVEVNMYVNKPIEMMIKDDNREIRVIGDLVQEAKSQSLTQERIEKQFSKVAQYPIKINDIKVQISGDVFMSMGQLNSIRREGFEKWLGLNAVVNKKPYIPVSVIKIENTPSYHKNITVLLRKFYQFEILKDYSIQRIYIEHLNFNEEQILEIINFYKDLPTQIYIAVPKILRHEKDTMISILKESLADEIDGFLLRSIDAYHHALPFGKKLVYDYAFSIMNQHTANHLMFKELSEGYVPSLELNKYEMKQLPLNKAECIVYGHMNVMTSAQCVRKSLDDCKKENGKIIYLEDRKGMKVPVETVCKLCYNQIYNAVPHYLIDKINEMKEMGLRTFRVEFLNESKEDIAKILDAVTSKTTIPAQEMSMVFTRGHYTKGVE</sequence>
<dbReference type="Pfam" id="PF01136">
    <property type="entry name" value="Peptidase_U32"/>
    <property type="match status" value="1"/>
</dbReference>
<proteinExistence type="predicted"/>
<dbReference type="AlphaFoldDB" id="A0A3P7P6T3"/>
<dbReference type="PROSITE" id="PS01276">
    <property type="entry name" value="PEPTIDASE_U32"/>
    <property type="match status" value="1"/>
</dbReference>
<dbReference type="PANTHER" id="PTHR30217">
    <property type="entry name" value="PEPTIDASE U32 FAMILY"/>
    <property type="match status" value="1"/>
</dbReference>
<organism evidence="2 3">
    <name type="scientific">Petrocella atlantisensis</name>
    <dbReference type="NCBI Taxonomy" id="2173034"/>
    <lineage>
        <taxon>Bacteria</taxon>
        <taxon>Bacillati</taxon>
        <taxon>Bacillota</taxon>
        <taxon>Clostridia</taxon>
        <taxon>Lachnospirales</taxon>
        <taxon>Vallitaleaceae</taxon>
        <taxon>Petrocella</taxon>
    </lineage>
</organism>
<dbReference type="Proteomes" id="UP000279029">
    <property type="component" value="Chromosome"/>
</dbReference>
<dbReference type="PANTHER" id="PTHR30217:SF10">
    <property type="entry name" value="23S RRNA 5-HYDROXYCYTIDINE C2501 SYNTHASE"/>
    <property type="match status" value="1"/>
</dbReference>
<gene>
    <name evidence="2" type="ORF">PATL70BA_0200</name>
</gene>
<evidence type="ECO:0000313" key="2">
    <source>
        <dbReference type="EMBL" id="VDN46043.1"/>
    </source>
</evidence>
<reference evidence="2 3" key="1">
    <citation type="submission" date="2018-09" db="EMBL/GenBank/DDBJ databases">
        <authorList>
            <person name="Postec A."/>
        </authorList>
    </citation>
    <scope>NUCLEOTIDE SEQUENCE [LARGE SCALE GENOMIC DNA]</scope>
    <source>
        <strain evidence="2">70B-A</strain>
    </source>
</reference>
<dbReference type="InterPro" id="IPR001539">
    <property type="entry name" value="Peptidase_U32"/>
</dbReference>
<dbReference type="RefSeq" id="WP_125135616.1">
    <property type="nucleotide sequence ID" value="NZ_LR130778.1"/>
</dbReference>
<dbReference type="InterPro" id="IPR051454">
    <property type="entry name" value="RNA/ubiquinone_mod_enzymes"/>
</dbReference>
<accession>A0A3P7P6T3</accession>